<organism evidence="3 4">
    <name type="scientific">Methanobacterium subterraneum</name>
    <dbReference type="NCBI Taxonomy" id="59277"/>
    <lineage>
        <taxon>Archaea</taxon>
        <taxon>Methanobacteriati</taxon>
        <taxon>Methanobacteriota</taxon>
        <taxon>Methanomada group</taxon>
        <taxon>Methanobacteria</taxon>
        <taxon>Methanobacteriales</taxon>
        <taxon>Methanobacteriaceae</taxon>
        <taxon>Methanobacterium</taxon>
    </lineage>
</organism>
<proteinExistence type="predicted"/>
<dbReference type="AlphaFoldDB" id="A0A2H4VP77"/>
<dbReference type="EMBL" id="CP017766">
    <property type="protein sequence ID" value="AUB56245.1"/>
    <property type="molecule type" value="Genomic_DNA"/>
</dbReference>
<dbReference type="GeneID" id="35124679"/>
<dbReference type="RefSeq" id="WP_100906219.1">
    <property type="nucleotide sequence ID" value="NZ_CP017766.1"/>
</dbReference>
<dbReference type="OrthoDB" id="380496at2157"/>
<evidence type="ECO:0000313" key="3">
    <source>
        <dbReference type="EMBL" id="AUB59887.1"/>
    </source>
</evidence>
<dbReference type="EMBL" id="CP017768">
    <property type="protein sequence ID" value="AUB59887.1"/>
    <property type="molecule type" value="Genomic_DNA"/>
</dbReference>
<dbReference type="Proteomes" id="UP000232631">
    <property type="component" value="Chromosome"/>
</dbReference>
<feature type="transmembrane region" description="Helical" evidence="1">
    <location>
        <begin position="111"/>
        <end position="130"/>
    </location>
</feature>
<evidence type="ECO:0000313" key="2">
    <source>
        <dbReference type="EMBL" id="AUB56245.1"/>
    </source>
</evidence>
<keyword evidence="1" id="KW-1133">Transmembrane helix</keyword>
<sequence>MAGNINSNKVLDGLEGYIMELDSLRPPIMLGVSTLSFTGTLELLFKSGHKSYFLKNNPEINRKIKKEMHNYRNDTKIDSKEMVIPFIYLSFVVFLIVAITLGIAFIYSLSILQICLMVFIVGLPLLYVLFSVTIPRRRRVLGERHDEDLKKSVQSLIDFGVHFCNDNNLDPDMFPIKLRHDDYEGLIYEKKGQNNFEGFLKK</sequence>
<gene>
    <name evidence="2" type="ORF">BK007_09625</name>
    <name evidence="3" type="ORF">BK009_03870</name>
</gene>
<feature type="transmembrane region" description="Helical" evidence="1">
    <location>
        <begin position="82"/>
        <end position="105"/>
    </location>
</feature>
<keyword evidence="4" id="KW-1185">Reference proteome</keyword>
<keyword evidence="1" id="KW-0812">Transmembrane</keyword>
<evidence type="ECO:0000256" key="1">
    <source>
        <dbReference type="SAM" id="Phobius"/>
    </source>
</evidence>
<dbReference type="KEGG" id="msub:BK009_03870"/>
<name>A0A2H4VP77_9EURY</name>
<accession>A0A2H4VP77</accession>
<evidence type="ECO:0000313" key="5">
    <source>
        <dbReference type="Proteomes" id="UP000232806"/>
    </source>
</evidence>
<accession>A0A2H4VDR6</accession>
<dbReference type="Proteomes" id="UP000232806">
    <property type="component" value="Chromosome"/>
</dbReference>
<keyword evidence="1" id="KW-0472">Membrane</keyword>
<evidence type="ECO:0000313" key="4">
    <source>
        <dbReference type="Proteomes" id="UP000232631"/>
    </source>
</evidence>
<protein>
    <submittedName>
        <fullName evidence="3">Uncharacterized protein</fullName>
    </submittedName>
</protein>
<reference evidence="4 5" key="1">
    <citation type="submission" date="2016-10" db="EMBL/GenBank/DDBJ databases">
        <title>Comparative genomics between deep and shallow subseafloor isolates.</title>
        <authorList>
            <person name="Ishii S."/>
            <person name="Miller J.R."/>
            <person name="Sutton G."/>
            <person name="Suzuki S."/>
            <person name="Methe B."/>
            <person name="Inagaki F."/>
            <person name="Imachi H."/>
        </authorList>
    </citation>
    <scope>NUCLEOTIDE SEQUENCE [LARGE SCALE GENOMIC DNA]</scope>
    <source>
        <strain evidence="3 4">A8p</strain>
        <strain evidence="2 5">MO-MB1</strain>
    </source>
</reference>